<comment type="similarity">
    <text evidence="1">Belongs to the ABC transporter superfamily.</text>
</comment>
<accession>A0ABR5JBC7</accession>
<dbReference type="InterPro" id="IPR003439">
    <property type="entry name" value="ABC_transporter-like_ATP-bd"/>
</dbReference>
<evidence type="ECO:0000256" key="1">
    <source>
        <dbReference type="ARBA" id="ARBA00005417"/>
    </source>
</evidence>
<dbReference type="InterPro" id="IPR027417">
    <property type="entry name" value="P-loop_NTPase"/>
</dbReference>
<evidence type="ECO:0000259" key="3">
    <source>
        <dbReference type="Pfam" id="PF00005"/>
    </source>
</evidence>
<dbReference type="Gene3D" id="3.40.50.300">
    <property type="entry name" value="P-loop containing nucleotide triphosphate hydrolases"/>
    <property type="match status" value="1"/>
</dbReference>
<evidence type="ECO:0000256" key="2">
    <source>
        <dbReference type="ARBA" id="ARBA00022448"/>
    </source>
</evidence>
<dbReference type="PANTHER" id="PTHR43335:SF4">
    <property type="entry name" value="ABC TRANSPORTER, ATP-BINDING PROTEIN"/>
    <property type="match status" value="1"/>
</dbReference>
<dbReference type="PANTHER" id="PTHR43335">
    <property type="entry name" value="ABC TRANSPORTER, ATP-BINDING PROTEIN"/>
    <property type="match status" value="1"/>
</dbReference>
<gene>
    <name evidence="4" type="ORF">ADK38_09235</name>
</gene>
<evidence type="ECO:0000313" key="5">
    <source>
        <dbReference type="Proteomes" id="UP000037020"/>
    </source>
</evidence>
<dbReference type="Proteomes" id="UP000037020">
    <property type="component" value="Unassembled WGS sequence"/>
</dbReference>
<protein>
    <recommendedName>
        <fullName evidence="3">ABC transporter domain-containing protein</fullName>
    </recommendedName>
</protein>
<dbReference type="SUPFAM" id="SSF52540">
    <property type="entry name" value="P-loop containing nucleoside triphosphate hydrolases"/>
    <property type="match status" value="1"/>
</dbReference>
<feature type="non-terminal residue" evidence="4">
    <location>
        <position position="148"/>
    </location>
</feature>
<dbReference type="EMBL" id="LGUT01000771">
    <property type="protein sequence ID" value="KOG90356.1"/>
    <property type="molecule type" value="Genomic_DNA"/>
</dbReference>
<feature type="domain" description="ABC transporter" evidence="3">
    <location>
        <begin position="2"/>
        <end position="47"/>
    </location>
</feature>
<reference evidence="4 5" key="1">
    <citation type="submission" date="2015-07" db="EMBL/GenBank/DDBJ databases">
        <authorList>
            <person name="Ju K.-S."/>
            <person name="Doroghazi J.R."/>
            <person name="Metcalf W.W."/>
        </authorList>
    </citation>
    <scope>NUCLEOTIDE SEQUENCE [LARGE SCALE GENOMIC DNA]</scope>
    <source>
        <strain evidence="4 5">NRRL B-3589</strain>
    </source>
</reference>
<proteinExistence type="inferred from homology"/>
<keyword evidence="5" id="KW-1185">Reference proteome</keyword>
<feature type="non-terminal residue" evidence="4">
    <location>
        <position position="1"/>
    </location>
</feature>
<name>A0ABR5JBC7_9ACTN</name>
<dbReference type="Pfam" id="PF00005">
    <property type="entry name" value="ABC_tran"/>
    <property type="match status" value="1"/>
</dbReference>
<sequence>DDVLDVVGLSGLADQRLGDFSLGMDRRLGLAAALLGDPHTLVLDEPAQGLSPRETAWLHGLLRGYADQGGVVLVTSREPKEAARIADRVVTVEAGRLLADQEAAEFARTRLRPRVAVRSPFAARLAVLLTNEAHGSDRRIEVVRESGS</sequence>
<organism evidence="4 5">
    <name type="scientific">Streptomyces varsoviensis</name>
    <dbReference type="NCBI Taxonomy" id="67373"/>
    <lineage>
        <taxon>Bacteria</taxon>
        <taxon>Bacillati</taxon>
        <taxon>Actinomycetota</taxon>
        <taxon>Actinomycetes</taxon>
        <taxon>Kitasatosporales</taxon>
        <taxon>Streptomycetaceae</taxon>
        <taxon>Streptomyces</taxon>
    </lineage>
</organism>
<comment type="caution">
    <text evidence="4">The sequence shown here is derived from an EMBL/GenBank/DDBJ whole genome shotgun (WGS) entry which is preliminary data.</text>
</comment>
<keyword evidence="2" id="KW-0813">Transport</keyword>
<evidence type="ECO:0000313" key="4">
    <source>
        <dbReference type="EMBL" id="KOG90356.1"/>
    </source>
</evidence>